<keyword evidence="3" id="KW-0560">Oxidoreductase</keyword>
<dbReference type="InterPro" id="IPR011032">
    <property type="entry name" value="GroES-like_sf"/>
</dbReference>
<dbReference type="PANTHER" id="PTHR43880">
    <property type="entry name" value="ALCOHOL DEHYDROGENASE"/>
    <property type="match status" value="1"/>
</dbReference>
<dbReference type="EMBL" id="SMBH01000033">
    <property type="protein sequence ID" value="TCU06093.1"/>
    <property type="molecule type" value="Genomic_DNA"/>
</dbReference>
<dbReference type="RefSeq" id="WP_132568680.1">
    <property type="nucleotide sequence ID" value="NZ_SMBH01000033.1"/>
</dbReference>
<comment type="cofactor">
    <cofactor evidence="5">
        <name>Zn(2+)</name>
        <dbReference type="ChEBI" id="CHEBI:29105"/>
    </cofactor>
</comment>
<proteinExistence type="inferred from homology"/>
<dbReference type="CDD" id="cd08278">
    <property type="entry name" value="benzyl_alcohol_DH"/>
    <property type="match status" value="1"/>
</dbReference>
<dbReference type="InterPro" id="IPR013154">
    <property type="entry name" value="ADH-like_N"/>
</dbReference>
<dbReference type="InterPro" id="IPR013149">
    <property type="entry name" value="ADH-like_C"/>
</dbReference>
<gene>
    <name evidence="7" type="ORF">EV132_13336</name>
</gene>
<dbReference type="PROSITE" id="PS00059">
    <property type="entry name" value="ADH_ZINC"/>
    <property type="match status" value="1"/>
</dbReference>
<evidence type="ECO:0000313" key="7">
    <source>
        <dbReference type="EMBL" id="TCU06093.1"/>
    </source>
</evidence>
<organism evidence="7 8">
    <name type="scientific">Rhizobium sullae</name>
    <name type="common">Rhizobium hedysari</name>
    <dbReference type="NCBI Taxonomy" id="50338"/>
    <lineage>
        <taxon>Bacteria</taxon>
        <taxon>Pseudomonadati</taxon>
        <taxon>Pseudomonadota</taxon>
        <taxon>Alphaproteobacteria</taxon>
        <taxon>Hyphomicrobiales</taxon>
        <taxon>Rhizobiaceae</taxon>
        <taxon>Rhizobium/Agrobacterium group</taxon>
        <taxon>Rhizobium</taxon>
    </lineage>
</organism>
<dbReference type="GO" id="GO:0046294">
    <property type="term" value="P:formaldehyde catabolic process"/>
    <property type="evidence" value="ECO:0007669"/>
    <property type="project" value="TreeGrafter"/>
</dbReference>
<dbReference type="Proteomes" id="UP000294576">
    <property type="component" value="Unassembled WGS sequence"/>
</dbReference>
<protein>
    <submittedName>
        <fullName evidence="7">Aryl-alcohol dehydrogenase</fullName>
    </submittedName>
</protein>
<evidence type="ECO:0000256" key="4">
    <source>
        <dbReference type="ARBA" id="ARBA00023027"/>
    </source>
</evidence>
<dbReference type="InterPro" id="IPR002328">
    <property type="entry name" value="ADH_Zn_CS"/>
</dbReference>
<evidence type="ECO:0000256" key="5">
    <source>
        <dbReference type="RuleBase" id="RU361277"/>
    </source>
</evidence>
<dbReference type="GO" id="GO:0051903">
    <property type="term" value="F:S-(hydroxymethyl)glutathione dehydrogenase [NAD(P)+] activity"/>
    <property type="evidence" value="ECO:0007669"/>
    <property type="project" value="TreeGrafter"/>
</dbReference>
<evidence type="ECO:0000313" key="8">
    <source>
        <dbReference type="Proteomes" id="UP000294576"/>
    </source>
</evidence>
<keyword evidence="2 5" id="KW-0862">Zinc</keyword>
<accession>A0A4R3PW95</accession>
<dbReference type="InterPro" id="IPR036291">
    <property type="entry name" value="NAD(P)-bd_dom_sf"/>
</dbReference>
<keyword evidence="4" id="KW-0520">NAD</keyword>
<evidence type="ECO:0000256" key="3">
    <source>
        <dbReference type="ARBA" id="ARBA00023002"/>
    </source>
</evidence>
<comment type="similarity">
    <text evidence="5">Belongs to the zinc-containing alcohol dehydrogenase family.</text>
</comment>
<dbReference type="Gene3D" id="3.90.180.10">
    <property type="entry name" value="Medium-chain alcohol dehydrogenases, catalytic domain"/>
    <property type="match status" value="1"/>
</dbReference>
<evidence type="ECO:0000256" key="2">
    <source>
        <dbReference type="ARBA" id="ARBA00022833"/>
    </source>
</evidence>
<dbReference type="Pfam" id="PF00107">
    <property type="entry name" value="ADH_zinc_N"/>
    <property type="match status" value="1"/>
</dbReference>
<evidence type="ECO:0000259" key="6">
    <source>
        <dbReference type="SMART" id="SM00829"/>
    </source>
</evidence>
<feature type="domain" description="Enoyl reductase (ER)" evidence="6">
    <location>
        <begin position="11"/>
        <end position="362"/>
    </location>
</feature>
<dbReference type="PANTHER" id="PTHR43880:SF12">
    <property type="entry name" value="ALCOHOL DEHYDROGENASE CLASS-3"/>
    <property type="match status" value="1"/>
</dbReference>
<dbReference type="Gene3D" id="3.40.50.720">
    <property type="entry name" value="NAD(P)-binding Rossmann-like Domain"/>
    <property type="match status" value="1"/>
</dbReference>
<dbReference type="AlphaFoldDB" id="A0A4R3PW95"/>
<reference evidence="7 8" key="1">
    <citation type="submission" date="2019-03" db="EMBL/GenBank/DDBJ databases">
        <title>Genomic Encyclopedia of Type Strains, Phase IV (KMG-V): Genome sequencing to study the core and pangenomes of soil and plant-associated prokaryotes.</title>
        <authorList>
            <person name="Whitman W."/>
        </authorList>
    </citation>
    <scope>NUCLEOTIDE SEQUENCE [LARGE SCALE GENOMIC DNA]</scope>
    <source>
        <strain evidence="7 8">Hc14</strain>
    </source>
</reference>
<dbReference type="GO" id="GO:0008270">
    <property type="term" value="F:zinc ion binding"/>
    <property type="evidence" value="ECO:0007669"/>
    <property type="project" value="InterPro"/>
</dbReference>
<dbReference type="SMART" id="SM00829">
    <property type="entry name" value="PKS_ER"/>
    <property type="match status" value="1"/>
</dbReference>
<dbReference type="Pfam" id="PF08240">
    <property type="entry name" value="ADH_N"/>
    <property type="match status" value="1"/>
</dbReference>
<comment type="caution">
    <text evidence="7">The sequence shown here is derived from an EMBL/GenBank/DDBJ whole genome shotgun (WGS) entry which is preliminary data.</text>
</comment>
<dbReference type="SUPFAM" id="SSF51735">
    <property type="entry name" value="NAD(P)-binding Rossmann-fold domains"/>
    <property type="match status" value="1"/>
</dbReference>
<dbReference type="InterPro" id="IPR020843">
    <property type="entry name" value="ER"/>
</dbReference>
<sequence>MQITAAISRENESAPQLETVELGEHLVDEVKVKVVATGICHSDLMFHGPFGARFATKPMVLGHEGAGIVEAVGPGVHGLKVGDHVLLSGNSCGHCASCHTGRTVYCDHMVELCWCGCRADGSSPISQGGTPVSGVFFGQSSFATHVVASERTAVKVPKDVPLHLCGPLGCGMATGAGSVLEALAVRPGQSIAIFGTGAVGLSAVMAAKIAGASRIAAVDVNKERLELAREVGATDIVLSDGRAGDALKRLEPHGFHFSFITASPPAVFDAATACLAVEGTAGFVIFPSAPWVPNMQELMTGGRKLQGIIGGFSNPKVGIPLLIDYWRKGLFPFEKLLTEFRFDQIADAFEQYRTGKVIKPILNM</sequence>
<evidence type="ECO:0000256" key="1">
    <source>
        <dbReference type="ARBA" id="ARBA00022723"/>
    </source>
</evidence>
<dbReference type="GO" id="GO:0005829">
    <property type="term" value="C:cytosol"/>
    <property type="evidence" value="ECO:0007669"/>
    <property type="project" value="TreeGrafter"/>
</dbReference>
<keyword evidence="1 5" id="KW-0479">Metal-binding</keyword>
<name>A0A4R3PW95_RHISU</name>
<dbReference type="SUPFAM" id="SSF50129">
    <property type="entry name" value="GroES-like"/>
    <property type="match status" value="1"/>
</dbReference>